<accession>A0A2R6WG83</accession>
<dbReference type="AlphaFoldDB" id="A0A2R6WG83"/>
<protein>
    <submittedName>
        <fullName evidence="1">Uncharacterized protein</fullName>
    </submittedName>
</protein>
<gene>
    <name evidence="1" type="ORF">MARPO_0094s0028</name>
</gene>
<proteinExistence type="predicted"/>
<name>A0A2R6WG83_MARPO</name>
<dbReference type="EMBL" id="KZ772766">
    <property type="protein sequence ID" value="PTQ32851.1"/>
    <property type="molecule type" value="Genomic_DNA"/>
</dbReference>
<reference evidence="2" key="1">
    <citation type="journal article" date="2017" name="Cell">
        <title>Insights into land plant evolution garnered from the Marchantia polymorpha genome.</title>
        <authorList>
            <person name="Bowman J.L."/>
            <person name="Kohchi T."/>
            <person name="Yamato K.T."/>
            <person name="Jenkins J."/>
            <person name="Shu S."/>
            <person name="Ishizaki K."/>
            <person name="Yamaoka S."/>
            <person name="Nishihama R."/>
            <person name="Nakamura Y."/>
            <person name="Berger F."/>
            <person name="Adam C."/>
            <person name="Aki S.S."/>
            <person name="Althoff F."/>
            <person name="Araki T."/>
            <person name="Arteaga-Vazquez M.A."/>
            <person name="Balasubrmanian S."/>
            <person name="Barry K."/>
            <person name="Bauer D."/>
            <person name="Boehm C.R."/>
            <person name="Briginshaw L."/>
            <person name="Caballero-Perez J."/>
            <person name="Catarino B."/>
            <person name="Chen F."/>
            <person name="Chiyoda S."/>
            <person name="Chovatia M."/>
            <person name="Davies K.M."/>
            <person name="Delmans M."/>
            <person name="Demura T."/>
            <person name="Dierschke T."/>
            <person name="Dolan L."/>
            <person name="Dorantes-Acosta A.E."/>
            <person name="Eklund D.M."/>
            <person name="Florent S.N."/>
            <person name="Flores-Sandoval E."/>
            <person name="Fujiyama A."/>
            <person name="Fukuzawa H."/>
            <person name="Galik B."/>
            <person name="Grimanelli D."/>
            <person name="Grimwood J."/>
            <person name="Grossniklaus U."/>
            <person name="Hamada T."/>
            <person name="Haseloff J."/>
            <person name="Hetherington A.J."/>
            <person name="Higo A."/>
            <person name="Hirakawa Y."/>
            <person name="Hundley H.N."/>
            <person name="Ikeda Y."/>
            <person name="Inoue K."/>
            <person name="Inoue S.I."/>
            <person name="Ishida S."/>
            <person name="Jia Q."/>
            <person name="Kakita M."/>
            <person name="Kanazawa T."/>
            <person name="Kawai Y."/>
            <person name="Kawashima T."/>
            <person name="Kennedy M."/>
            <person name="Kinose K."/>
            <person name="Kinoshita T."/>
            <person name="Kohara Y."/>
            <person name="Koide E."/>
            <person name="Komatsu K."/>
            <person name="Kopischke S."/>
            <person name="Kubo M."/>
            <person name="Kyozuka J."/>
            <person name="Lagercrantz U."/>
            <person name="Lin S.S."/>
            <person name="Lindquist E."/>
            <person name="Lipzen A.M."/>
            <person name="Lu C.W."/>
            <person name="De Luna E."/>
            <person name="Martienssen R.A."/>
            <person name="Minamino N."/>
            <person name="Mizutani M."/>
            <person name="Mizutani M."/>
            <person name="Mochizuki N."/>
            <person name="Monte I."/>
            <person name="Mosher R."/>
            <person name="Nagasaki H."/>
            <person name="Nakagami H."/>
            <person name="Naramoto S."/>
            <person name="Nishitani K."/>
            <person name="Ohtani M."/>
            <person name="Okamoto T."/>
            <person name="Okumura M."/>
            <person name="Phillips J."/>
            <person name="Pollak B."/>
            <person name="Reinders A."/>
            <person name="Rovekamp M."/>
            <person name="Sano R."/>
            <person name="Sawa S."/>
            <person name="Schmid M.W."/>
            <person name="Shirakawa M."/>
            <person name="Solano R."/>
            <person name="Spunde A."/>
            <person name="Suetsugu N."/>
            <person name="Sugano S."/>
            <person name="Sugiyama A."/>
            <person name="Sun R."/>
            <person name="Suzuki Y."/>
            <person name="Takenaka M."/>
            <person name="Takezawa D."/>
            <person name="Tomogane H."/>
            <person name="Tsuzuki M."/>
            <person name="Ueda T."/>
            <person name="Umeda M."/>
            <person name="Ward J.M."/>
            <person name="Watanabe Y."/>
            <person name="Yazaki K."/>
            <person name="Yokoyama R."/>
            <person name="Yoshitake Y."/>
            <person name="Yotsui I."/>
            <person name="Zachgo S."/>
            <person name="Schmutz J."/>
        </authorList>
    </citation>
    <scope>NUCLEOTIDE SEQUENCE [LARGE SCALE GENOMIC DNA]</scope>
    <source>
        <strain evidence="2">Tak-1</strain>
    </source>
</reference>
<dbReference type="Proteomes" id="UP000244005">
    <property type="component" value="Unassembled WGS sequence"/>
</dbReference>
<sequence>MRLDSEPDPSSEFARTLFASLIAAAHYYLRLPAAGTHPVQRCALSGVTVVQHIFVVPQSCSSKVSLHPPSLSLSLSLSH</sequence>
<evidence type="ECO:0000313" key="2">
    <source>
        <dbReference type="Proteomes" id="UP000244005"/>
    </source>
</evidence>
<keyword evidence="2" id="KW-1185">Reference proteome</keyword>
<organism evidence="1 2">
    <name type="scientific">Marchantia polymorpha</name>
    <name type="common">Common liverwort</name>
    <name type="synonym">Marchantia aquatica</name>
    <dbReference type="NCBI Taxonomy" id="3197"/>
    <lineage>
        <taxon>Eukaryota</taxon>
        <taxon>Viridiplantae</taxon>
        <taxon>Streptophyta</taxon>
        <taxon>Embryophyta</taxon>
        <taxon>Marchantiophyta</taxon>
        <taxon>Marchantiopsida</taxon>
        <taxon>Marchantiidae</taxon>
        <taxon>Marchantiales</taxon>
        <taxon>Marchantiaceae</taxon>
        <taxon>Marchantia</taxon>
    </lineage>
</organism>
<evidence type="ECO:0000313" key="1">
    <source>
        <dbReference type="EMBL" id="PTQ32851.1"/>
    </source>
</evidence>